<dbReference type="InterPro" id="IPR000415">
    <property type="entry name" value="Nitroreductase-like"/>
</dbReference>
<dbReference type="PANTHER" id="PTHR43673:SF10">
    <property type="entry name" value="NADH DEHYDROGENASE_NAD(P)H NITROREDUCTASE XCC3605-RELATED"/>
    <property type="match status" value="1"/>
</dbReference>
<evidence type="ECO:0000313" key="5">
    <source>
        <dbReference type="Proteomes" id="UP001596174"/>
    </source>
</evidence>
<dbReference type="InterPro" id="IPR029479">
    <property type="entry name" value="Nitroreductase"/>
</dbReference>
<dbReference type="SUPFAM" id="SSF55469">
    <property type="entry name" value="FMN-dependent nitroreductase-like"/>
    <property type="match status" value="1"/>
</dbReference>
<dbReference type="Proteomes" id="UP001596174">
    <property type="component" value="Unassembled WGS sequence"/>
</dbReference>
<keyword evidence="2" id="KW-0560">Oxidoreductase</keyword>
<gene>
    <name evidence="4" type="ORF">ACFP3V_26340</name>
</gene>
<evidence type="ECO:0000256" key="2">
    <source>
        <dbReference type="ARBA" id="ARBA00023002"/>
    </source>
</evidence>
<name>A0ABW1G8Y5_9ACTN</name>
<dbReference type="Pfam" id="PF00881">
    <property type="entry name" value="Nitroreductase"/>
    <property type="match status" value="1"/>
</dbReference>
<reference evidence="5" key="1">
    <citation type="journal article" date="2019" name="Int. J. Syst. Evol. Microbiol.">
        <title>The Global Catalogue of Microorganisms (GCM) 10K type strain sequencing project: providing services to taxonomists for standard genome sequencing and annotation.</title>
        <authorList>
            <consortium name="The Broad Institute Genomics Platform"/>
            <consortium name="The Broad Institute Genome Sequencing Center for Infectious Disease"/>
            <person name="Wu L."/>
            <person name="Ma J."/>
        </authorList>
    </citation>
    <scope>NUCLEOTIDE SEQUENCE [LARGE SCALE GENOMIC DNA]</scope>
    <source>
        <strain evidence="5">JCM 4816</strain>
    </source>
</reference>
<keyword evidence="5" id="KW-1185">Reference proteome</keyword>
<organism evidence="4 5">
    <name type="scientific">Streptacidiphilus monticola</name>
    <dbReference type="NCBI Taxonomy" id="2161674"/>
    <lineage>
        <taxon>Bacteria</taxon>
        <taxon>Bacillati</taxon>
        <taxon>Actinomycetota</taxon>
        <taxon>Actinomycetes</taxon>
        <taxon>Kitasatosporales</taxon>
        <taxon>Streptomycetaceae</taxon>
        <taxon>Streptacidiphilus</taxon>
    </lineage>
</organism>
<dbReference type="CDD" id="cd02138">
    <property type="entry name" value="TdsD-like"/>
    <property type="match status" value="1"/>
</dbReference>
<accession>A0ABW1G8Y5</accession>
<comment type="similarity">
    <text evidence="1">Belongs to the nitroreductase family.</text>
</comment>
<proteinExistence type="inferred from homology"/>
<protein>
    <submittedName>
        <fullName evidence="4">Nitroreductase family protein</fullName>
    </submittedName>
</protein>
<evidence type="ECO:0000313" key="4">
    <source>
        <dbReference type="EMBL" id="MFC5910713.1"/>
    </source>
</evidence>
<sequence length="194" mass="21172">MSRQAVTAAPLHPLLAERWSPRSFDPEHRLTQAQETALLEAARWAPSARNVQPWRFLVGHRGDATFKGLFEALMTANQEWAGDASALIGAVVEERLEDGRANPSAAYDLGQAVAHLSAQAHAEGLHVHQMGGFHPERVRAAFGVPEGFLPLTVVAVGRLAPADRLPPELHARETAARARRPLKETVYHGGWGEH</sequence>
<dbReference type="RefSeq" id="WP_380588378.1">
    <property type="nucleotide sequence ID" value="NZ_JBHSQJ010000131.1"/>
</dbReference>
<feature type="domain" description="Nitroreductase" evidence="3">
    <location>
        <begin position="16"/>
        <end position="75"/>
    </location>
</feature>
<dbReference type="PANTHER" id="PTHR43673">
    <property type="entry name" value="NAD(P)H NITROREDUCTASE YDGI-RELATED"/>
    <property type="match status" value="1"/>
</dbReference>
<dbReference type="Gene3D" id="3.40.109.10">
    <property type="entry name" value="NADH Oxidase"/>
    <property type="match status" value="1"/>
</dbReference>
<comment type="caution">
    <text evidence="4">The sequence shown here is derived from an EMBL/GenBank/DDBJ whole genome shotgun (WGS) entry which is preliminary data.</text>
</comment>
<evidence type="ECO:0000259" key="3">
    <source>
        <dbReference type="Pfam" id="PF00881"/>
    </source>
</evidence>
<dbReference type="EMBL" id="JBHSQJ010000131">
    <property type="protein sequence ID" value="MFC5910713.1"/>
    <property type="molecule type" value="Genomic_DNA"/>
</dbReference>
<evidence type="ECO:0000256" key="1">
    <source>
        <dbReference type="ARBA" id="ARBA00007118"/>
    </source>
</evidence>